<reference evidence="1" key="2">
    <citation type="submission" date="2021-04" db="EMBL/GenBank/DDBJ databases">
        <authorList>
            <person name="Gilroy R."/>
        </authorList>
    </citation>
    <scope>NUCLEOTIDE SEQUENCE</scope>
    <source>
        <strain evidence="1">ChiBcec16_6824</strain>
    </source>
</reference>
<evidence type="ECO:0000313" key="1">
    <source>
        <dbReference type="EMBL" id="HIY20350.1"/>
    </source>
</evidence>
<dbReference type="AlphaFoldDB" id="A0A9D1Y6C5"/>
<organism evidence="1 2">
    <name type="scientific">Candidatus Flavonifractor merdigallinarum</name>
    <dbReference type="NCBI Taxonomy" id="2838589"/>
    <lineage>
        <taxon>Bacteria</taxon>
        <taxon>Bacillati</taxon>
        <taxon>Bacillota</taxon>
        <taxon>Clostridia</taxon>
        <taxon>Eubacteriales</taxon>
        <taxon>Oscillospiraceae</taxon>
        <taxon>Flavonifractor</taxon>
    </lineage>
</organism>
<evidence type="ECO:0000313" key="2">
    <source>
        <dbReference type="Proteomes" id="UP000823868"/>
    </source>
</evidence>
<accession>A0A9D1Y6C5</accession>
<sequence>MLFKKDIEPRCAYCAHGARLEGDSILCRKKGVVQAGESCRSFKYDPLLRVPPRPAVLDFSRLDDEDFSL</sequence>
<dbReference type="EMBL" id="DXDX01000007">
    <property type="protein sequence ID" value="HIY20350.1"/>
    <property type="molecule type" value="Genomic_DNA"/>
</dbReference>
<gene>
    <name evidence="1" type="ORF">H9841_00420</name>
</gene>
<proteinExistence type="predicted"/>
<name>A0A9D1Y6C5_9FIRM</name>
<dbReference type="Proteomes" id="UP000823868">
    <property type="component" value="Unassembled WGS sequence"/>
</dbReference>
<comment type="caution">
    <text evidence="1">The sequence shown here is derived from an EMBL/GenBank/DDBJ whole genome shotgun (WGS) entry which is preliminary data.</text>
</comment>
<protein>
    <submittedName>
        <fullName evidence="1">Uncharacterized protein</fullName>
    </submittedName>
</protein>
<reference evidence="1" key="1">
    <citation type="journal article" date="2021" name="PeerJ">
        <title>Extensive microbial diversity within the chicken gut microbiome revealed by metagenomics and culture.</title>
        <authorList>
            <person name="Gilroy R."/>
            <person name="Ravi A."/>
            <person name="Getino M."/>
            <person name="Pursley I."/>
            <person name="Horton D.L."/>
            <person name="Alikhan N.F."/>
            <person name="Baker D."/>
            <person name="Gharbi K."/>
            <person name="Hall N."/>
            <person name="Watson M."/>
            <person name="Adriaenssens E.M."/>
            <person name="Foster-Nyarko E."/>
            <person name="Jarju S."/>
            <person name="Secka A."/>
            <person name="Antonio M."/>
            <person name="Oren A."/>
            <person name="Chaudhuri R.R."/>
            <person name="La Ragione R."/>
            <person name="Hildebrand F."/>
            <person name="Pallen M.J."/>
        </authorList>
    </citation>
    <scope>NUCLEOTIDE SEQUENCE</scope>
    <source>
        <strain evidence="1">ChiBcec16_6824</strain>
    </source>
</reference>